<evidence type="ECO:0000313" key="2">
    <source>
        <dbReference type="Proteomes" id="UP000392064"/>
    </source>
</evidence>
<dbReference type="PROSITE" id="PS51704">
    <property type="entry name" value="GP_PDE"/>
    <property type="match status" value="1"/>
</dbReference>
<keyword evidence="2" id="KW-1185">Reference proteome</keyword>
<dbReference type="Pfam" id="PF03009">
    <property type="entry name" value="GDPD"/>
    <property type="match status" value="1"/>
</dbReference>
<name>A0A5Q2MM37_9ACTN</name>
<dbReference type="GO" id="GO:0008081">
    <property type="term" value="F:phosphoric diester hydrolase activity"/>
    <property type="evidence" value="ECO:0007669"/>
    <property type="project" value="InterPro"/>
</dbReference>
<dbReference type="Gene3D" id="3.20.20.190">
    <property type="entry name" value="Phosphatidylinositol (PI) phosphodiesterase"/>
    <property type="match status" value="1"/>
</dbReference>
<dbReference type="PANTHER" id="PTHR43805:SF1">
    <property type="entry name" value="GP-PDE DOMAIN-CONTAINING PROTEIN"/>
    <property type="match status" value="1"/>
</dbReference>
<reference evidence="1 2" key="1">
    <citation type="submission" date="2019-11" db="EMBL/GenBank/DDBJ databases">
        <authorList>
            <person name="Li J."/>
        </authorList>
    </citation>
    <scope>NUCLEOTIDE SEQUENCE [LARGE SCALE GENOMIC DNA]</scope>
    <source>
        <strain evidence="1 2">MF47</strain>
    </source>
</reference>
<protein>
    <submittedName>
        <fullName evidence="1">Glycerophosphodiester phosphodiesterase</fullName>
    </submittedName>
</protein>
<dbReference type="InterPro" id="IPR030395">
    <property type="entry name" value="GP_PDE_dom"/>
</dbReference>
<dbReference type="Proteomes" id="UP000392064">
    <property type="component" value="Chromosome"/>
</dbReference>
<dbReference type="RefSeq" id="WP_153652723.1">
    <property type="nucleotide sequence ID" value="NZ_CP045737.1"/>
</dbReference>
<dbReference type="EMBL" id="CP045737">
    <property type="protein sequence ID" value="QGG41455.1"/>
    <property type="molecule type" value="Genomic_DNA"/>
</dbReference>
<dbReference type="AlphaFoldDB" id="A0A5Q2MM37"/>
<proteinExistence type="predicted"/>
<evidence type="ECO:0000313" key="1">
    <source>
        <dbReference type="EMBL" id="QGG41455.1"/>
    </source>
</evidence>
<dbReference type="PANTHER" id="PTHR43805">
    <property type="entry name" value="GLYCEROPHOSPHORYL DIESTER PHOSPHODIESTERASE"/>
    <property type="match status" value="1"/>
</dbReference>
<accession>A0A5Q2MM37</accession>
<gene>
    <name evidence="1" type="ORF">GEV26_08815</name>
</gene>
<dbReference type="SUPFAM" id="SSF51695">
    <property type="entry name" value="PLC-like phosphodiesterases"/>
    <property type="match status" value="1"/>
</dbReference>
<dbReference type="InterPro" id="IPR017946">
    <property type="entry name" value="PLC-like_Pdiesterase_TIM-brl"/>
</dbReference>
<dbReference type="KEGG" id="aef:GEV26_08815"/>
<dbReference type="GO" id="GO:0006629">
    <property type="term" value="P:lipid metabolic process"/>
    <property type="evidence" value="ECO:0007669"/>
    <property type="project" value="InterPro"/>
</dbReference>
<sequence>MSSFLDPPPLAIAHRGGAATGDNVGIENSLAAFAHAYALGYRYLETDVRATSDGVVYAIHDARLDRLTGSADAIDALTSESFDLQRLDQREPFARLDALLDAFPDARLMIDVKSDAAVDATCRVLKAHDAVDRACLSTFSHARLRRMRRMLPGVTTSASTLEVVLTRFLPAPLLRLVGVPGGRCLQVPHRHGPLRVVTRRFVRRAHALGQQVHVWTVDDAQEINELLDLGVDGIITDRTDVLKDVLVARGTWRDPA</sequence>
<organism evidence="1 2">
    <name type="scientific">Aeromicrobium yanjiei</name>
    <dbReference type="NCBI Taxonomy" id="2662028"/>
    <lineage>
        <taxon>Bacteria</taxon>
        <taxon>Bacillati</taxon>
        <taxon>Actinomycetota</taxon>
        <taxon>Actinomycetes</taxon>
        <taxon>Propionibacteriales</taxon>
        <taxon>Nocardioidaceae</taxon>
        <taxon>Aeromicrobium</taxon>
    </lineage>
</organism>